<gene>
    <name evidence="6" type="ORF">D8674_030194</name>
</gene>
<dbReference type="Pfam" id="PF08355">
    <property type="entry name" value="EF_assoc_1"/>
    <property type="match status" value="1"/>
</dbReference>
<dbReference type="InterPro" id="IPR052266">
    <property type="entry name" value="Miro-EF-hand_domain"/>
</dbReference>
<reference evidence="6 7" key="1">
    <citation type="submission" date="2019-09" db="EMBL/GenBank/DDBJ databases">
        <authorList>
            <person name="Ou C."/>
        </authorList>
    </citation>
    <scope>NUCLEOTIDE SEQUENCE [LARGE SCALE GENOMIC DNA]</scope>
    <source>
        <strain evidence="6">S2</strain>
        <tissue evidence="6">Leaf</tissue>
    </source>
</reference>
<evidence type="ECO:0000313" key="7">
    <source>
        <dbReference type="Proteomes" id="UP000327157"/>
    </source>
</evidence>
<evidence type="ECO:0000256" key="4">
    <source>
        <dbReference type="SAM" id="Phobius"/>
    </source>
</evidence>
<feature type="domain" description="Mitochondrial Rho GTPase 1/3 EF hand associated type-1" evidence="5">
    <location>
        <begin position="120"/>
        <end position="188"/>
    </location>
</feature>
<evidence type="ECO:0000313" key="6">
    <source>
        <dbReference type="EMBL" id="KAB2594744.1"/>
    </source>
</evidence>
<evidence type="ECO:0000256" key="1">
    <source>
        <dbReference type="ARBA" id="ARBA00022723"/>
    </source>
</evidence>
<keyword evidence="2" id="KW-0677">Repeat</keyword>
<comment type="caution">
    <text evidence="6">The sequence shown here is derived from an EMBL/GenBank/DDBJ whole genome shotgun (WGS) entry which is preliminary data.</text>
</comment>
<dbReference type="AlphaFoldDB" id="A0A5N5F7W7"/>
<feature type="region of interest" description="Disordered" evidence="3">
    <location>
        <begin position="1"/>
        <end position="21"/>
    </location>
</feature>
<organism evidence="6 7">
    <name type="scientific">Pyrus ussuriensis x Pyrus communis</name>
    <dbReference type="NCBI Taxonomy" id="2448454"/>
    <lineage>
        <taxon>Eukaryota</taxon>
        <taxon>Viridiplantae</taxon>
        <taxon>Streptophyta</taxon>
        <taxon>Embryophyta</taxon>
        <taxon>Tracheophyta</taxon>
        <taxon>Spermatophyta</taxon>
        <taxon>Magnoliopsida</taxon>
        <taxon>eudicotyledons</taxon>
        <taxon>Gunneridae</taxon>
        <taxon>Pentapetalae</taxon>
        <taxon>rosids</taxon>
        <taxon>fabids</taxon>
        <taxon>Rosales</taxon>
        <taxon>Rosaceae</taxon>
        <taxon>Amygdaloideae</taxon>
        <taxon>Maleae</taxon>
        <taxon>Pyrus</taxon>
    </lineage>
</organism>
<dbReference type="OrthoDB" id="10020961at2759"/>
<dbReference type="PANTHER" id="PTHR46819">
    <property type="entry name" value="EF-HAND CALCIUM-BINDING DOMAIN-CONTAINING PROTEIN 7"/>
    <property type="match status" value="1"/>
</dbReference>
<keyword evidence="4" id="KW-1133">Transmembrane helix</keyword>
<feature type="transmembrane region" description="Helical" evidence="4">
    <location>
        <begin position="308"/>
        <end position="330"/>
    </location>
</feature>
<proteinExistence type="predicted"/>
<evidence type="ECO:0000259" key="5">
    <source>
        <dbReference type="Pfam" id="PF08355"/>
    </source>
</evidence>
<dbReference type="EMBL" id="SMOL01000781">
    <property type="protein sequence ID" value="KAB2594744.1"/>
    <property type="molecule type" value="Genomic_DNA"/>
</dbReference>
<dbReference type="SUPFAM" id="SSF52540">
    <property type="entry name" value="P-loop containing nucleoside triphosphate hydrolases"/>
    <property type="match status" value="1"/>
</dbReference>
<dbReference type="Proteomes" id="UP000327157">
    <property type="component" value="Chromosome 7"/>
</dbReference>
<keyword evidence="4" id="KW-0472">Membrane</keyword>
<dbReference type="InterPro" id="IPR027417">
    <property type="entry name" value="P-loop_NTPase"/>
</dbReference>
<keyword evidence="4" id="KW-0812">Transmembrane</keyword>
<dbReference type="InterPro" id="IPR013566">
    <property type="entry name" value="EF_hand_assoc_1"/>
</dbReference>
<protein>
    <submittedName>
        <fullName evidence="6">Mitochondrial Rho GTPase 1-like</fullName>
    </submittedName>
</protein>
<keyword evidence="7" id="KW-1185">Reference proteome</keyword>
<evidence type="ECO:0000256" key="3">
    <source>
        <dbReference type="SAM" id="MobiDB-lite"/>
    </source>
</evidence>
<name>A0A5N5F7W7_9ROSA</name>
<keyword evidence="1" id="KW-0479">Metal-binding</keyword>
<reference evidence="7" key="2">
    <citation type="submission" date="2019-10" db="EMBL/GenBank/DDBJ databases">
        <title>A de novo genome assembly of a pear dwarfing rootstock.</title>
        <authorList>
            <person name="Wang F."/>
            <person name="Wang J."/>
            <person name="Li S."/>
            <person name="Zhang Y."/>
            <person name="Fang M."/>
            <person name="Ma L."/>
            <person name="Zhao Y."/>
            <person name="Jiang S."/>
        </authorList>
    </citation>
    <scope>NUCLEOTIDE SEQUENCE [LARGE SCALE GENOMIC DNA]</scope>
</reference>
<reference evidence="6 7" key="3">
    <citation type="submission" date="2019-11" db="EMBL/GenBank/DDBJ databases">
        <title>A de novo genome assembly of a pear dwarfing rootstock.</title>
        <authorList>
            <person name="Wang F."/>
            <person name="Wang J."/>
            <person name="Li S."/>
            <person name="Zhang Y."/>
            <person name="Fang M."/>
            <person name="Ma L."/>
            <person name="Zhao Y."/>
            <person name="Jiang S."/>
        </authorList>
    </citation>
    <scope>NUCLEOTIDE SEQUENCE [LARGE SCALE GENOMIC DNA]</scope>
    <source>
        <strain evidence="6">S2</strain>
        <tissue evidence="6">Leaf</tissue>
    </source>
</reference>
<evidence type="ECO:0000256" key="2">
    <source>
        <dbReference type="ARBA" id="ARBA00022737"/>
    </source>
</evidence>
<dbReference type="Gene3D" id="1.10.238.10">
    <property type="entry name" value="EF-hand"/>
    <property type="match status" value="1"/>
</dbReference>
<sequence length="354" mass="40228">MKEKSREMGSSRRAEENFRDYSGRRTNAVHALTNERERSSKVSLISVNLGYPHRPVRFQAGERLCFVAIGSSFYLQIEAPVKHKHYRPAGKKKEGNAARYVTRSQVVKQLQVSLPLFSPWSEAPYKDAAGRTASGNLPLNAFLSEWALMTLLNPNRSLANLIYVGYNGRPASAIHVTRRRSVDRKTQKTERNVSCFIFGPKNAGKSPLLNSFIGRHFLKSETIPTGERYAVNVINQIGVEASTNQLADQQMPVYNLASKILCRVINVSLKAEPDIEEVFSQVTLLPESNFSEWLCHTLLFFLSKWGRFAWLSLFEQVSGFLWIFVFLYWVSISSQVFAFLDLLFAFEHTVFISS</sequence>
<dbReference type="GO" id="GO:0046872">
    <property type="term" value="F:metal ion binding"/>
    <property type="evidence" value="ECO:0007669"/>
    <property type="project" value="UniProtKB-KW"/>
</dbReference>
<accession>A0A5N5F7W7</accession>
<dbReference type="PANTHER" id="PTHR46819:SF1">
    <property type="entry name" value="EF-HAND CALCIUM-BINDING DOMAIN-CONTAINING PROTEIN 7"/>
    <property type="match status" value="1"/>
</dbReference>